<dbReference type="PROSITE" id="PS50930">
    <property type="entry name" value="HTH_LYTTR"/>
    <property type="match status" value="1"/>
</dbReference>
<dbReference type="Gene3D" id="2.40.50.1020">
    <property type="entry name" value="LytTr DNA-binding domain"/>
    <property type="match status" value="1"/>
</dbReference>
<reference evidence="4 5" key="1">
    <citation type="submission" date="2020-03" db="EMBL/GenBank/DDBJ databases">
        <title>Tamlana sp. nov, isolated from XXX.</title>
        <authorList>
            <person name="Cao W.R."/>
        </authorList>
    </citation>
    <scope>NUCLEOTIDE SEQUENCE [LARGE SCALE GENOMIC DNA]</scope>
    <source>
        <strain evidence="4 5">HST1-43</strain>
    </source>
</reference>
<dbReference type="RefSeq" id="WP_167916657.1">
    <property type="nucleotide sequence ID" value="NZ_JAAVJS010000003.1"/>
</dbReference>
<name>A0ABX1D7T5_9FLAO</name>
<dbReference type="Pfam" id="PF04397">
    <property type="entry name" value="LytTR"/>
    <property type="match status" value="1"/>
</dbReference>
<gene>
    <name evidence="4" type="ORF">HC176_02730</name>
</gene>
<feature type="domain" description="Response regulatory" evidence="2">
    <location>
        <begin position="4"/>
        <end position="115"/>
    </location>
</feature>
<evidence type="ECO:0000259" key="2">
    <source>
        <dbReference type="PROSITE" id="PS50110"/>
    </source>
</evidence>
<feature type="domain" description="HTH LytTR-type" evidence="3">
    <location>
        <begin position="135"/>
        <end position="233"/>
    </location>
</feature>
<protein>
    <submittedName>
        <fullName evidence="4">Response regulator transcription factor</fullName>
    </submittedName>
</protein>
<dbReference type="InterPro" id="IPR051271">
    <property type="entry name" value="2C-system_Tx_regulators"/>
</dbReference>
<dbReference type="PROSITE" id="PS50110">
    <property type="entry name" value="RESPONSE_REGULATORY"/>
    <property type="match status" value="1"/>
</dbReference>
<sequence length="238" mass="27392">MSTKCIIIDDEPLAINVIKNYLQQIKGFEVTKTFSNALEALDFLKSEQIDVMFLDINMPLLDGLSFVKALNDPPLIIVTTAYTEFAVETYELNVLDYLVKPIEFPRFIKAIDKVEHKLMKTTTINQNNNAREHLFVKIDKKKMKKIYLDEILTIESLKDYLKINTTTGKYIIHSTLSDFTSLLPEHNFIRIHRSYTIAIDKIDVVEGNSVEIEGLRYVIGRSYLEEVKGKILNPNSID</sequence>
<dbReference type="Proteomes" id="UP000760545">
    <property type="component" value="Unassembled WGS sequence"/>
</dbReference>
<accession>A0ABX1D7T5</accession>
<evidence type="ECO:0000256" key="1">
    <source>
        <dbReference type="PROSITE-ProRule" id="PRU00169"/>
    </source>
</evidence>
<dbReference type="PANTHER" id="PTHR45526">
    <property type="entry name" value="TRANSCRIPTIONAL REGULATORY PROTEIN DPIA"/>
    <property type="match status" value="1"/>
</dbReference>
<organism evidence="4 5">
    <name type="scientific">Tamlana crocina</name>
    <dbReference type="NCBI Taxonomy" id="393006"/>
    <lineage>
        <taxon>Bacteria</taxon>
        <taxon>Pseudomonadati</taxon>
        <taxon>Bacteroidota</taxon>
        <taxon>Flavobacteriia</taxon>
        <taxon>Flavobacteriales</taxon>
        <taxon>Flavobacteriaceae</taxon>
        <taxon>Tamlana</taxon>
    </lineage>
</organism>
<keyword evidence="1" id="KW-0597">Phosphoprotein</keyword>
<dbReference type="InterPro" id="IPR007492">
    <property type="entry name" value="LytTR_DNA-bd_dom"/>
</dbReference>
<evidence type="ECO:0000259" key="3">
    <source>
        <dbReference type="PROSITE" id="PS50930"/>
    </source>
</evidence>
<dbReference type="Gene3D" id="3.40.50.2300">
    <property type="match status" value="1"/>
</dbReference>
<evidence type="ECO:0000313" key="4">
    <source>
        <dbReference type="EMBL" id="NJX14400.1"/>
    </source>
</evidence>
<dbReference type="PANTHER" id="PTHR45526:SF1">
    <property type="entry name" value="TRANSCRIPTIONAL REGULATORY PROTEIN DCUR-RELATED"/>
    <property type="match status" value="1"/>
</dbReference>
<evidence type="ECO:0000313" key="5">
    <source>
        <dbReference type="Proteomes" id="UP000760545"/>
    </source>
</evidence>
<proteinExistence type="predicted"/>
<keyword evidence="5" id="KW-1185">Reference proteome</keyword>
<dbReference type="Pfam" id="PF00072">
    <property type="entry name" value="Response_reg"/>
    <property type="match status" value="1"/>
</dbReference>
<dbReference type="SMART" id="SM00448">
    <property type="entry name" value="REC"/>
    <property type="match status" value="1"/>
</dbReference>
<dbReference type="InterPro" id="IPR011006">
    <property type="entry name" value="CheY-like_superfamily"/>
</dbReference>
<feature type="modified residue" description="4-aspartylphosphate" evidence="1">
    <location>
        <position position="55"/>
    </location>
</feature>
<dbReference type="EMBL" id="JAAVJS010000003">
    <property type="protein sequence ID" value="NJX14400.1"/>
    <property type="molecule type" value="Genomic_DNA"/>
</dbReference>
<dbReference type="InterPro" id="IPR001789">
    <property type="entry name" value="Sig_transdc_resp-reg_receiver"/>
</dbReference>
<dbReference type="SMART" id="SM00850">
    <property type="entry name" value="LytTR"/>
    <property type="match status" value="1"/>
</dbReference>
<dbReference type="SUPFAM" id="SSF52172">
    <property type="entry name" value="CheY-like"/>
    <property type="match status" value="1"/>
</dbReference>
<comment type="caution">
    <text evidence="4">The sequence shown here is derived from an EMBL/GenBank/DDBJ whole genome shotgun (WGS) entry which is preliminary data.</text>
</comment>